<evidence type="ECO:0000256" key="8">
    <source>
        <dbReference type="SAM" id="Phobius"/>
    </source>
</evidence>
<accession>A0ABN6IYW6</accession>
<dbReference type="EC" id="2.7.13.3" evidence="3"/>
<comment type="subcellular location">
    <subcellularLocation>
        <location evidence="2">Membrane</location>
    </subcellularLocation>
</comment>
<dbReference type="PRINTS" id="PR00344">
    <property type="entry name" value="BCTRLSENSOR"/>
</dbReference>
<dbReference type="CDD" id="cd00082">
    <property type="entry name" value="HisKA"/>
    <property type="match status" value="1"/>
</dbReference>
<evidence type="ECO:0000313" key="11">
    <source>
        <dbReference type="Proteomes" id="UP000824633"/>
    </source>
</evidence>
<dbReference type="Gene3D" id="1.10.287.130">
    <property type="match status" value="1"/>
</dbReference>
<evidence type="ECO:0000256" key="2">
    <source>
        <dbReference type="ARBA" id="ARBA00004370"/>
    </source>
</evidence>
<feature type="domain" description="Histidine kinase" evidence="9">
    <location>
        <begin position="222"/>
        <end position="424"/>
    </location>
</feature>
<dbReference type="EMBL" id="AP024849">
    <property type="protein sequence ID" value="BCZ47314.1"/>
    <property type="molecule type" value="Genomic_DNA"/>
</dbReference>
<keyword evidence="4" id="KW-0597">Phosphoprotein</keyword>
<dbReference type="InterPro" id="IPR036097">
    <property type="entry name" value="HisK_dim/P_sf"/>
</dbReference>
<dbReference type="InterPro" id="IPR050351">
    <property type="entry name" value="BphY/WalK/GraS-like"/>
</dbReference>
<dbReference type="InterPro" id="IPR036890">
    <property type="entry name" value="HATPase_C_sf"/>
</dbReference>
<comment type="catalytic activity">
    <reaction evidence="1">
        <text>ATP + protein L-histidine = ADP + protein N-phospho-L-histidine.</text>
        <dbReference type="EC" id="2.7.13.3"/>
    </reaction>
</comment>
<dbReference type="InterPro" id="IPR003594">
    <property type="entry name" value="HATPase_dom"/>
</dbReference>
<dbReference type="PANTHER" id="PTHR45453:SF1">
    <property type="entry name" value="PHOSPHATE REGULON SENSOR PROTEIN PHOR"/>
    <property type="match status" value="1"/>
</dbReference>
<evidence type="ECO:0000256" key="7">
    <source>
        <dbReference type="ARBA" id="ARBA00023012"/>
    </source>
</evidence>
<dbReference type="InterPro" id="IPR003661">
    <property type="entry name" value="HisK_dim/P_dom"/>
</dbReference>
<evidence type="ECO:0000256" key="4">
    <source>
        <dbReference type="ARBA" id="ARBA00022553"/>
    </source>
</evidence>
<evidence type="ECO:0000256" key="1">
    <source>
        <dbReference type="ARBA" id="ARBA00000085"/>
    </source>
</evidence>
<dbReference type="SUPFAM" id="SSF55874">
    <property type="entry name" value="ATPase domain of HSP90 chaperone/DNA topoisomerase II/histidine kinase"/>
    <property type="match status" value="1"/>
</dbReference>
<dbReference type="InterPro" id="IPR004358">
    <property type="entry name" value="Sig_transdc_His_kin-like_C"/>
</dbReference>
<reference evidence="11" key="1">
    <citation type="submission" date="2021-07" db="EMBL/GenBank/DDBJ databases">
        <title>Complete genome sequencing of a Clostridium isolate.</title>
        <authorList>
            <person name="Ueki A."/>
            <person name="Tonouchi A."/>
        </authorList>
    </citation>
    <scope>NUCLEOTIDE SEQUENCE [LARGE SCALE GENOMIC DNA]</scope>
    <source>
        <strain evidence="11">C5S11</strain>
    </source>
</reference>
<dbReference type="InterPro" id="IPR005467">
    <property type="entry name" value="His_kinase_dom"/>
</dbReference>
<dbReference type="SMART" id="SM00388">
    <property type="entry name" value="HisKA"/>
    <property type="match status" value="1"/>
</dbReference>
<evidence type="ECO:0000259" key="9">
    <source>
        <dbReference type="PROSITE" id="PS50109"/>
    </source>
</evidence>
<name>A0ABN6IYW6_9CLOT</name>
<dbReference type="CDD" id="cd00075">
    <property type="entry name" value="HATPase"/>
    <property type="match status" value="1"/>
</dbReference>
<keyword evidence="8" id="KW-1133">Transmembrane helix</keyword>
<proteinExistence type="predicted"/>
<sequence length="424" mass="48251">MKNTKKQIFIFTISIIVLSSVILMSSFNLVMQNYIKSEAIKTITKKMNVYKSESGNVTFDTTESIKDSVPVNNILLTLNYEPFVKIISFYSENKIMEDKIIEYCKQNPRTDEEIQFVSINNEDFYIAQTHLKTIYYNSTEANINENAINIEETENAGLKKEEEEDILILYSRVTPLSILSKSINIVFLVILLVFTILSGFLGIRIGKQIENSQKKLKEFFQNVSHELKTPIMSIQGYAEGIQTKVIEDQSKAIEIIINESDKMSDLVEELLYISKIDSGQLTVKKEPIAINELLYDCSKSIEMIAKNKGIEINFNFDEISPIIYGDEKQLSKAFTNILINAVKYAKSEVSIKCNKHKKYIEIFFCDDGDGINEKDLSHVFERFYKGKNGNTGIGLALTKEIIDIHKGKLTAGNLHKGAVFKVIL</sequence>
<keyword evidence="6 10" id="KW-0418">Kinase</keyword>
<keyword evidence="8" id="KW-0812">Transmembrane</keyword>
<dbReference type="Pfam" id="PF02518">
    <property type="entry name" value="HATPase_c"/>
    <property type="match status" value="1"/>
</dbReference>
<dbReference type="Pfam" id="PF00512">
    <property type="entry name" value="HisKA"/>
    <property type="match status" value="1"/>
</dbReference>
<gene>
    <name evidence="10" type="ORF">psyc5s11_33810</name>
</gene>
<feature type="transmembrane region" description="Helical" evidence="8">
    <location>
        <begin position="185"/>
        <end position="205"/>
    </location>
</feature>
<dbReference type="PANTHER" id="PTHR45453">
    <property type="entry name" value="PHOSPHATE REGULON SENSOR PROTEIN PHOR"/>
    <property type="match status" value="1"/>
</dbReference>
<dbReference type="RefSeq" id="WP_224033665.1">
    <property type="nucleotide sequence ID" value="NZ_AP024849.1"/>
</dbReference>
<dbReference type="SUPFAM" id="SSF47384">
    <property type="entry name" value="Homodimeric domain of signal transducing histidine kinase"/>
    <property type="match status" value="1"/>
</dbReference>
<dbReference type="PROSITE" id="PS50109">
    <property type="entry name" value="HIS_KIN"/>
    <property type="match status" value="1"/>
</dbReference>
<feature type="transmembrane region" description="Helical" evidence="8">
    <location>
        <begin position="7"/>
        <end position="31"/>
    </location>
</feature>
<dbReference type="Gene3D" id="3.30.565.10">
    <property type="entry name" value="Histidine kinase-like ATPase, C-terminal domain"/>
    <property type="match status" value="1"/>
</dbReference>
<keyword evidence="7" id="KW-0902">Two-component regulatory system</keyword>
<keyword evidence="8" id="KW-0472">Membrane</keyword>
<evidence type="ECO:0000256" key="3">
    <source>
        <dbReference type="ARBA" id="ARBA00012438"/>
    </source>
</evidence>
<protein>
    <recommendedName>
        <fullName evidence="3">histidine kinase</fullName>
        <ecNumber evidence="3">2.7.13.3</ecNumber>
    </recommendedName>
</protein>
<dbReference type="GO" id="GO:0016301">
    <property type="term" value="F:kinase activity"/>
    <property type="evidence" value="ECO:0007669"/>
    <property type="project" value="UniProtKB-KW"/>
</dbReference>
<keyword evidence="5" id="KW-0808">Transferase</keyword>
<keyword evidence="11" id="KW-1185">Reference proteome</keyword>
<organism evidence="10 11">
    <name type="scientific">Clostridium gelidum</name>
    <dbReference type="NCBI Taxonomy" id="704125"/>
    <lineage>
        <taxon>Bacteria</taxon>
        <taxon>Bacillati</taxon>
        <taxon>Bacillota</taxon>
        <taxon>Clostridia</taxon>
        <taxon>Eubacteriales</taxon>
        <taxon>Clostridiaceae</taxon>
        <taxon>Clostridium</taxon>
    </lineage>
</organism>
<dbReference type="Proteomes" id="UP000824633">
    <property type="component" value="Chromosome"/>
</dbReference>
<dbReference type="SMART" id="SM00387">
    <property type="entry name" value="HATPase_c"/>
    <property type="match status" value="1"/>
</dbReference>
<evidence type="ECO:0000256" key="5">
    <source>
        <dbReference type="ARBA" id="ARBA00022679"/>
    </source>
</evidence>
<evidence type="ECO:0000256" key="6">
    <source>
        <dbReference type="ARBA" id="ARBA00022777"/>
    </source>
</evidence>
<evidence type="ECO:0000313" key="10">
    <source>
        <dbReference type="EMBL" id="BCZ47314.1"/>
    </source>
</evidence>